<sequence>MLLITGLAGGTGTTGTLYEPDETAPSYMGAPTSEAPYTWICDTFYQVDSGGQQLDTDDGEIRVAFDRPTVQGFEQRDEAISAAKTHIHTQFSRIGIHAEPEFYVNPPDETDHVSINP</sequence>
<reference evidence="1 2" key="1">
    <citation type="journal article" date="2013" name="PLoS ONE">
        <title>Assembly-driven community genomics of a hypersaline microbial ecosystem.</title>
        <authorList>
            <person name="Podell S."/>
            <person name="Ugalde J.A."/>
            <person name="Narasingarao P."/>
            <person name="Banfield J.F."/>
            <person name="Heidelberg K.B."/>
            <person name="Allen E.E."/>
        </authorList>
    </citation>
    <scope>NUCLEOTIDE SEQUENCE [LARGE SCALE GENOMIC DNA]</scope>
    <source>
        <strain evidence="2">J07HQW1</strain>
    </source>
</reference>
<dbReference type="AlphaFoldDB" id="U1N5L5"/>
<organism evidence="1 2">
    <name type="scientific">Haloquadratum walsbyi J07HQW1</name>
    <dbReference type="NCBI Taxonomy" id="1238424"/>
    <lineage>
        <taxon>Archaea</taxon>
        <taxon>Methanobacteriati</taxon>
        <taxon>Methanobacteriota</taxon>
        <taxon>Stenosarchaea group</taxon>
        <taxon>Halobacteria</taxon>
        <taxon>Halobacteriales</taxon>
        <taxon>Haloferacaceae</taxon>
        <taxon>Haloquadratum</taxon>
    </lineage>
</organism>
<protein>
    <submittedName>
        <fullName evidence="1">Uncharacterized protein</fullName>
    </submittedName>
</protein>
<dbReference type="HOGENOM" id="CLU_165229_0_0_2"/>
<accession>U1N5L5</accession>
<gene>
    <name evidence="1" type="ORF">J07HQW1_01929</name>
</gene>
<proteinExistence type="predicted"/>
<evidence type="ECO:0000313" key="1">
    <source>
        <dbReference type="EMBL" id="ERG91895.1"/>
    </source>
</evidence>
<dbReference type="STRING" id="1238424.J07HQW1_01929"/>
<dbReference type="EMBL" id="KE356560">
    <property type="protein sequence ID" value="ERG91895.1"/>
    <property type="molecule type" value="Genomic_DNA"/>
</dbReference>
<name>U1N5L5_9EURY</name>
<dbReference type="InterPro" id="IPR055537">
    <property type="entry name" value="DUF7113"/>
</dbReference>
<dbReference type="Proteomes" id="UP000030649">
    <property type="component" value="Unassembled WGS sequence"/>
</dbReference>
<evidence type="ECO:0000313" key="2">
    <source>
        <dbReference type="Proteomes" id="UP000030649"/>
    </source>
</evidence>
<dbReference type="Pfam" id="PF23425">
    <property type="entry name" value="DUF7113"/>
    <property type="match status" value="1"/>
</dbReference>